<protein>
    <submittedName>
        <fullName evidence="1">Uncharacterized protein</fullName>
    </submittedName>
</protein>
<dbReference type="AlphaFoldDB" id="A0AAD0WLJ9"/>
<keyword evidence="2" id="KW-1185">Reference proteome</keyword>
<gene>
    <name evidence="1" type="ORF">CKQ53_13450</name>
</gene>
<dbReference type="Proteomes" id="UP000263881">
    <property type="component" value="Chromosome"/>
</dbReference>
<accession>A0AAD0WLJ9</accession>
<dbReference type="KEGG" id="lbq:CKQ53_13450"/>
<reference evidence="1 2" key="1">
    <citation type="submission" date="2017-08" db="EMBL/GenBank/DDBJ databases">
        <title>Comparative genomics of bacteria isolated from necrotic lesions of AOD affected trees.</title>
        <authorList>
            <person name="Doonan J."/>
            <person name="Denman S."/>
            <person name="McDonald J.E."/>
        </authorList>
    </citation>
    <scope>NUCLEOTIDE SEQUENCE [LARGE SCALE GENOMIC DNA]</scope>
    <source>
        <strain evidence="1 2">477</strain>
    </source>
</reference>
<proteinExistence type="predicted"/>
<sequence length="63" mass="6774">MGETIAGREPGSRHRLKAVFNGNLTARLSRWTRSAGAKQDSGHFRTSLTALHQGGCWDGNGGH</sequence>
<evidence type="ECO:0000313" key="1">
    <source>
        <dbReference type="EMBL" id="AXW87875.1"/>
    </source>
</evidence>
<name>A0AAD0WLJ9_9GAMM</name>
<dbReference type="EMBL" id="CP023009">
    <property type="protein sequence ID" value="AXW87875.1"/>
    <property type="molecule type" value="Genomic_DNA"/>
</dbReference>
<evidence type="ECO:0000313" key="2">
    <source>
        <dbReference type="Proteomes" id="UP000263881"/>
    </source>
</evidence>
<organism evidence="1 2">
    <name type="scientific">Lonsdalea britannica</name>
    <dbReference type="NCBI Taxonomy" id="1082704"/>
    <lineage>
        <taxon>Bacteria</taxon>
        <taxon>Pseudomonadati</taxon>
        <taxon>Pseudomonadota</taxon>
        <taxon>Gammaproteobacteria</taxon>
        <taxon>Enterobacterales</taxon>
        <taxon>Pectobacteriaceae</taxon>
        <taxon>Lonsdalea</taxon>
    </lineage>
</organism>